<evidence type="ECO:0008006" key="3">
    <source>
        <dbReference type="Google" id="ProtNLM"/>
    </source>
</evidence>
<comment type="caution">
    <text evidence="1">The sequence shown here is derived from an EMBL/GenBank/DDBJ whole genome shotgun (WGS) entry which is preliminary data.</text>
</comment>
<gene>
    <name evidence="1" type="ORF">K450DRAFT_279056</name>
</gene>
<organism evidence="1 2">
    <name type="scientific">Umbelopsis ramanniana AG</name>
    <dbReference type="NCBI Taxonomy" id="1314678"/>
    <lineage>
        <taxon>Eukaryota</taxon>
        <taxon>Fungi</taxon>
        <taxon>Fungi incertae sedis</taxon>
        <taxon>Mucoromycota</taxon>
        <taxon>Mucoromycotina</taxon>
        <taxon>Umbelopsidomycetes</taxon>
        <taxon>Umbelopsidales</taxon>
        <taxon>Umbelopsidaceae</taxon>
        <taxon>Umbelopsis</taxon>
    </lineage>
</organism>
<dbReference type="GeneID" id="75918657"/>
<accession>A0AAD5HG10</accession>
<dbReference type="RefSeq" id="XP_051446628.1">
    <property type="nucleotide sequence ID" value="XM_051593315.1"/>
</dbReference>
<reference evidence="1" key="1">
    <citation type="submission" date="2021-06" db="EMBL/GenBank/DDBJ databases">
        <authorList>
            <consortium name="DOE Joint Genome Institute"/>
            <person name="Mondo S.J."/>
            <person name="Amses K.R."/>
            <person name="Simmons D.R."/>
            <person name="Longcore J.E."/>
            <person name="Seto K."/>
            <person name="Alves G.H."/>
            <person name="Bonds A.E."/>
            <person name="Quandt C.A."/>
            <person name="Davis W.J."/>
            <person name="Chang Y."/>
            <person name="Letcher P.M."/>
            <person name="Powell M.J."/>
            <person name="Kuo A."/>
            <person name="Labutti K."/>
            <person name="Pangilinan J."/>
            <person name="Andreopoulos W."/>
            <person name="Tritt A."/>
            <person name="Riley R."/>
            <person name="Hundley H."/>
            <person name="Johnson J."/>
            <person name="Lipzen A."/>
            <person name="Barry K."/>
            <person name="Berbee M.L."/>
            <person name="Buchler N.E."/>
            <person name="Grigoriev I.V."/>
            <person name="Spatafora J.W."/>
            <person name="Stajich J.E."/>
            <person name="James T.Y."/>
        </authorList>
    </citation>
    <scope>NUCLEOTIDE SEQUENCE</scope>
    <source>
        <strain evidence="1">AG</strain>
    </source>
</reference>
<sequence>MADKELPMPSRQKDLYDNWKVYSQSDKLMFRCSKKKADWYLSRDLAALLPEDKAIKLSFVAKGDGHAEGDYMVEDKANICVSCGTSKALTLHHIVPDMYRRWMPEVIKSKSSRDLVVLCKNCHLKYEQQADKYKECIAAEYDMPLEGRGWILTPDNSIVRKAASAVAKYRDGKLPLIPLDRIQHLHKVVDDWQLEQGMSGSKDEILECALQLTDRHKGVHFVDHGQYVVAQLMEDEMVIQNNRTRWPDLEDFVKSWRRHFLKYCDCDYLSEKWSVDADVYVQ</sequence>
<evidence type="ECO:0000313" key="2">
    <source>
        <dbReference type="Proteomes" id="UP001206595"/>
    </source>
</evidence>
<dbReference type="EMBL" id="MU620905">
    <property type="protein sequence ID" value="KAI8581624.1"/>
    <property type="molecule type" value="Genomic_DNA"/>
</dbReference>
<dbReference type="Proteomes" id="UP001206595">
    <property type="component" value="Unassembled WGS sequence"/>
</dbReference>
<protein>
    <recommendedName>
        <fullName evidence="3">HNH domain-containing protein</fullName>
    </recommendedName>
</protein>
<proteinExistence type="predicted"/>
<reference evidence="1" key="2">
    <citation type="journal article" date="2022" name="Proc. Natl. Acad. Sci. U.S.A.">
        <title>Diploid-dominant life cycles characterize the early evolution of Fungi.</title>
        <authorList>
            <person name="Amses K.R."/>
            <person name="Simmons D.R."/>
            <person name="Longcore J.E."/>
            <person name="Mondo S.J."/>
            <person name="Seto K."/>
            <person name="Jeronimo G.H."/>
            <person name="Bonds A.E."/>
            <person name="Quandt C.A."/>
            <person name="Davis W.J."/>
            <person name="Chang Y."/>
            <person name="Federici B.A."/>
            <person name="Kuo A."/>
            <person name="LaButti K."/>
            <person name="Pangilinan J."/>
            <person name="Andreopoulos W."/>
            <person name="Tritt A."/>
            <person name="Riley R."/>
            <person name="Hundley H."/>
            <person name="Johnson J."/>
            <person name="Lipzen A."/>
            <person name="Barry K."/>
            <person name="Lang B.F."/>
            <person name="Cuomo C.A."/>
            <person name="Buchler N.E."/>
            <person name="Grigoriev I.V."/>
            <person name="Spatafora J.W."/>
            <person name="Stajich J.E."/>
            <person name="James T.Y."/>
        </authorList>
    </citation>
    <scope>NUCLEOTIDE SEQUENCE</scope>
    <source>
        <strain evidence="1">AG</strain>
    </source>
</reference>
<dbReference type="AlphaFoldDB" id="A0AAD5HG10"/>
<keyword evidence="2" id="KW-1185">Reference proteome</keyword>
<name>A0AAD5HG10_UMBRA</name>
<evidence type="ECO:0000313" key="1">
    <source>
        <dbReference type="EMBL" id="KAI8581624.1"/>
    </source>
</evidence>